<dbReference type="RefSeq" id="WP_155709573.1">
    <property type="nucleotide sequence ID" value="NZ_BMWU01000043.1"/>
</dbReference>
<dbReference type="AlphaFoldDB" id="A0A6I3XJE0"/>
<gene>
    <name evidence="1" type="ORF">GJV26_15260</name>
</gene>
<dbReference type="Proteomes" id="UP000431684">
    <property type="component" value="Unassembled WGS sequence"/>
</dbReference>
<evidence type="ECO:0000313" key="2">
    <source>
        <dbReference type="Proteomes" id="UP000431684"/>
    </source>
</evidence>
<dbReference type="EMBL" id="WNWM01000002">
    <property type="protein sequence ID" value="MUI13801.1"/>
    <property type="molecule type" value="Genomic_DNA"/>
</dbReference>
<organism evidence="1 2">
    <name type="scientific">Pseudoduganella dura</name>
    <dbReference type="NCBI Taxonomy" id="321982"/>
    <lineage>
        <taxon>Bacteria</taxon>
        <taxon>Pseudomonadati</taxon>
        <taxon>Pseudomonadota</taxon>
        <taxon>Betaproteobacteria</taxon>
        <taxon>Burkholderiales</taxon>
        <taxon>Oxalobacteraceae</taxon>
        <taxon>Telluria group</taxon>
        <taxon>Pseudoduganella</taxon>
    </lineage>
</organism>
<reference evidence="1 2" key="1">
    <citation type="submission" date="2019-11" db="EMBL/GenBank/DDBJ databases">
        <title>Draft Genome Sequences of Six Type Strains of the Genus Massilia.</title>
        <authorList>
            <person name="Miess H."/>
            <person name="Frediansyah A."/>
            <person name="Goeker M."/>
            <person name="Gross H."/>
        </authorList>
    </citation>
    <scope>NUCLEOTIDE SEQUENCE [LARGE SCALE GENOMIC DNA]</scope>
    <source>
        <strain evidence="1 2">DSM 17513</strain>
    </source>
</reference>
<accession>A0A6I3XJE0</accession>
<protein>
    <submittedName>
        <fullName evidence="1">Uncharacterized protein</fullName>
    </submittedName>
</protein>
<evidence type="ECO:0000313" key="1">
    <source>
        <dbReference type="EMBL" id="MUI13801.1"/>
    </source>
</evidence>
<name>A0A6I3XJE0_9BURK</name>
<proteinExistence type="predicted"/>
<keyword evidence="2" id="KW-1185">Reference proteome</keyword>
<dbReference type="OrthoDB" id="8745635at2"/>
<comment type="caution">
    <text evidence="1">The sequence shown here is derived from an EMBL/GenBank/DDBJ whole genome shotgun (WGS) entry which is preliminary data.</text>
</comment>
<sequence>MSGLTAAARAALGAPGIENVDGQLHLLVPVVNMGEAALSGLEVHAVKLGGAARLSPAAFPVVLGMLEARSAASFAVRFAGKGLVAGKRYLLSLVVNYTFGNVVHCLQLNRHVRIPAPSPVVVAPLHARVTTVLAQNTWRYTLHNDEAPDSGLYVSSLALMISAPVMITGTPPGWRGETDGISYVFWRAADYLHPYPNHVMPGQALAGFRLNSPHAASQASAAAMSSWNHTLDAAGPVLTADAHACYVLTPYRS</sequence>